<evidence type="ECO:0000259" key="2">
    <source>
        <dbReference type="Pfam" id="PF06381"/>
    </source>
</evidence>
<gene>
    <name evidence="3" type="ORF">C7446_2560</name>
</gene>
<sequence>MSAYNQDGYRSALLGERQGGRRGVPSDNAEQYARGGIYSRVIDIPADLAMSRGINVAGDDDNVIGSELERLDFISNMSDALRWARLDGGSAILLMTDTGTLADPLPESFGQITELRVIEMTQLSVAPGGYYDDPSSPNYSEPEMYQVTPINRGGGALVWSFYVHESRLLPVYGDPIPARLRFSERVPWAGRSSATGPYRAIERYERSLMLTLEVLKRKQQAVHRMEGLSKMIQNGQEKLVRQRVDLVDEVRSLMNGVAVDAQDDYQVYDQTVSGIRDLIAEYQVAVSAESGIPVTSLFGRSAAGMNSTGDNDLEGLYDLCEGIQRTSANPASNRIIKAITGQRGINAPNDWQIEWPPLWTPTEDQQADTRQKNAQADKSEAEARASDVELGVVSESEMRSYLISQGKYGLEAPAEDGD</sequence>
<name>A0A420WUN5_9GAMM</name>
<evidence type="ECO:0000256" key="1">
    <source>
        <dbReference type="SAM" id="MobiDB-lite"/>
    </source>
</evidence>
<dbReference type="AlphaFoldDB" id="A0A420WUN5"/>
<evidence type="ECO:0000313" key="3">
    <source>
        <dbReference type="EMBL" id="RKQ97140.1"/>
    </source>
</evidence>
<feature type="region of interest" description="Disordered" evidence="1">
    <location>
        <begin position="361"/>
        <end position="390"/>
    </location>
</feature>
<dbReference type="EMBL" id="RBIN01000007">
    <property type="protein sequence ID" value="RKQ97140.1"/>
    <property type="molecule type" value="Genomic_DNA"/>
</dbReference>
<accession>A0A420WUN5</accession>
<dbReference type="OrthoDB" id="2019396at2"/>
<evidence type="ECO:0000313" key="4">
    <source>
        <dbReference type="Proteomes" id="UP000281975"/>
    </source>
</evidence>
<dbReference type="Pfam" id="PF06381">
    <property type="entry name" value="Phage_portal_3"/>
    <property type="match status" value="1"/>
</dbReference>
<feature type="domain" description="Anti-CBASS protein Acb1-like N-terminal" evidence="2">
    <location>
        <begin position="30"/>
        <end position="378"/>
    </location>
</feature>
<feature type="compositionally biased region" description="Basic and acidic residues" evidence="1">
    <location>
        <begin position="367"/>
        <end position="387"/>
    </location>
</feature>
<protein>
    <recommendedName>
        <fullName evidence="2">Anti-CBASS protein Acb1-like N-terminal domain-containing protein</fullName>
    </recommendedName>
</protein>
<proteinExistence type="predicted"/>
<reference evidence="3 4" key="1">
    <citation type="submission" date="2018-10" db="EMBL/GenBank/DDBJ databases">
        <title>Genomic Encyclopedia of Type Strains, Phase IV (KMG-IV): sequencing the most valuable type-strain genomes for metagenomic binning, comparative biology and taxonomic classification.</title>
        <authorList>
            <person name="Goeker M."/>
        </authorList>
    </citation>
    <scope>NUCLEOTIDE SEQUENCE [LARGE SCALE GENOMIC DNA]</scope>
    <source>
        <strain evidence="3 4">DSM 23229</strain>
    </source>
</reference>
<comment type="caution">
    <text evidence="3">The sequence shown here is derived from an EMBL/GenBank/DDBJ whole genome shotgun (WGS) entry which is preliminary data.</text>
</comment>
<dbReference type="RefSeq" id="WP_121173473.1">
    <property type="nucleotide sequence ID" value="NZ_RBIN01000007.1"/>
</dbReference>
<keyword evidence="4" id="KW-1185">Reference proteome</keyword>
<dbReference type="InterPro" id="IPR024459">
    <property type="entry name" value="Acb1-like_N"/>
</dbReference>
<dbReference type="Proteomes" id="UP000281975">
    <property type="component" value="Unassembled WGS sequence"/>
</dbReference>
<organism evidence="3 4">
    <name type="scientific">Kushneria sinocarnis</name>
    <dbReference type="NCBI Taxonomy" id="595502"/>
    <lineage>
        <taxon>Bacteria</taxon>
        <taxon>Pseudomonadati</taxon>
        <taxon>Pseudomonadota</taxon>
        <taxon>Gammaproteobacteria</taxon>
        <taxon>Oceanospirillales</taxon>
        <taxon>Halomonadaceae</taxon>
        <taxon>Kushneria</taxon>
    </lineage>
</organism>